<accession>A0A822YYP3</accession>
<dbReference type="AlphaFoldDB" id="A0A822YYP3"/>
<keyword evidence="1" id="KW-0812">Transmembrane</keyword>
<protein>
    <submittedName>
        <fullName evidence="2">Uncharacterized protein</fullName>
    </submittedName>
</protein>
<keyword evidence="1" id="KW-0472">Membrane</keyword>
<dbReference type="Proteomes" id="UP000607653">
    <property type="component" value="Unassembled WGS sequence"/>
</dbReference>
<evidence type="ECO:0000256" key="1">
    <source>
        <dbReference type="SAM" id="Phobius"/>
    </source>
</evidence>
<evidence type="ECO:0000313" key="2">
    <source>
        <dbReference type="EMBL" id="DAD34378.1"/>
    </source>
</evidence>
<gene>
    <name evidence="2" type="ORF">HUJ06_005018</name>
</gene>
<dbReference type="EMBL" id="DUZY01000004">
    <property type="protein sequence ID" value="DAD34378.1"/>
    <property type="molecule type" value="Genomic_DNA"/>
</dbReference>
<sequence length="36" mass="4040">MNPGGVRGKGPEVLIDWILYVLALMHHLSLSLSCYR</sequence>
<dbReference type="PROSITE" id="PS51257">
    <property type="entry name" value="PROKAR_LIPOPROTEIN"/>
    <property type="match status" value="1"/>
</dbReference>
<feature type="transmembrane region" description="Helical" evidence="1">
    <location>
        <begin position="17"/>
        <end position="35"/>
    </location>
</feature>
<proteinExistence type="predicted"/>
<evidence type="ECO:0000313" key="3">
    <source>
        <dbReference type="Proteomes" id="UP000607653"/>
    </source>
</evidence>
<keyword evidence="1" id="KW-1133">Transmembrane helix</keyword>
<keyword evidence="3" id="KW-1185">Reference proteome</keyword>
<reference evidence="2 3" key="1">
    <citation type="journal article" date="2020" name="Mol. Biol. Evol.">
        <title>Distinct Expression and Methylation Patterns for Genes with Different Fates following a Single Whole-Genome Duplication in Flowering Plants.</title>
        <authorList>
            <person name="Shi T."/>
            <person name="Rahmani R.S."/>
            <person name="Gugger P.F."/>
            <person name="Wang M."/>
            <person name="Li H."/>
            <person name="Zhang Y."/>
            <person name="Li Z."/>
            <person name="Wang Q."/>
            <person name="Van de Peer Y."/>
            <person name="Marchal K."/>
            <person name="Chen J."/>
        </authorList>
    </citation>
    <scope>NUCLEOTIDE SEQUENCE [LARGE SCALE GENOMIC DNA]</scope>
    <source>
        <tissue evidence="2">Leaf</tissue>
    </source>
</reference>
<name>A0A822YYP3_NELNU</name>
<comment type="caution">
    <text evidence="2">The sequence shown here is derived from an EMBL/GenBank/DDBJ whole genome shotgun (WGS) entry which is preliminary data.</text>
</comment>
<organism evidence="2 3">
    <name type="scientific">Nelumbo nucifera</name>
    <name type="common">Sacred lotus</name>
    <dbReference type="NCBI Taxonomy" id="4432"/>
    <lineage>
        <taxon>Eukaryota</taxon>
        <taxon>Viridiplantae</taxon>
        <taxon>Streptophyta</taxon>
        <taxon>Embryophyta</taxon>
        <taxon>Tracheophyta</taxon>
        <taxon>Spermatophyta</taxon>
        <taxon>Magnoliopsida</taxon>
        <taxon>Proteales</taxon>
        <taxon>Nelumbonaceae</taxon>
        <taxon>Nelumbo</taxon>
    </lineage>
</organism>